<dbReference type="GO" id="GO:0006310">
    <property type="term" value="P:DNA recombination"/>
    <property type="evidence" value="ECO:0007669"/>
    <property type="project" value="UniProtKB-KW"/>
</dbReference>
<keyword evidence="3" id="KW-0229">DNA integration</keyword>
<dbReference type="OrthoDB" id="9803188at2"/>
<dbReference type="InterPro" id="IPR016177">
    <property type="entry name" value="DNA-bd_dom_sf"/>
</dbReference>
<evidence type="ECO:0000256" key="1">
    <source>
        <dbReference type="ARBA" id="ARBA00003283"/>
    </source>
</evidence>
<organism evidence="7 8">
    <name type="scientific">Pseudobutyrivibrio xylanivorans</name>
    <dbReference type="NCBI Taxonomy" id="185007"/>
    <lineage>
        <taxon>Bacteria</taxon>
        <taxon>Bacillati</taxon>
        <taxon>Bacillota</taxon>
        <taxon>Clostridia</taxon>
        <taxon>Lachnospirales</taxon>
        <taxon>Lachnospiraceae</taxon>
        <taxon>Pseudobutyrivibrio</taxon>
    </lineage>
</organism>
<dbReference type="Proteomes" id="UP000327030">
    <property type="component" value="Chromosome 1"/>
</dbReference>
<accession>A0A5P6VNW9</accession>
<evidence type="ECO:0000256" key="4">
    <source>
        <dbReference type="ARBA" id="ARBA00023125"/>
    </source>
</evidence>
<feature type="domain" description="Tyr recombinase" evidence="6">
    <location>
        <begin position="179"/>
        <end position="403"/>
    </location>
</feature>
<protein>
    <submittedName>
        <fullName evidence="7">Site-specific integrase</fullName>
    </submittedName>
</protein>
<dbReference type="Gene3D" id="3.30.160.60">
    <property type="entry name" value="Classic Zinc Finger"/>
    <property type="match status" value="1"/>
</dbReference>
<dbReference type="PANTHER" id="PTHR30629:SF2">
    <property type="entry name" value="PROPHAGE INTEGRASE INTS-RELATED"/>
    <property type="match status" value="1"/>
</dbReference>
<evidence type="ECO:0000259" key="6">
    <source>
        <dbReference type="PROSITE" id="PS51898"/>
    </source>
</evidence>
<dbReference type="RefSeq" id="WP_151622626.1">
    <property type="nucleotide sequence ID" value="NZ_CP043028.1"/>
</dbReference>
<dbReference type="GO" id="GO:0003677">
    <property type="term" value="F:DNA binding"/>
    <property type="evidence" value="ECO:0007669"/>
    <property type="project" value="UniProtKB-KW"/>
</dbReference>
<dbReference type="Gene3D" id="1.10.150.130">
    <property type="match status" value="1"/>
</dbReference>
<sequence length="412" mass="48319">MAKARKDNKGRVLRTGEQYRPKEGRYLYTYLDSRKKRRTIYSVDLMKLREREDEIKRDQLDGIDNYIRGHVTVNQAFDRYMAVKTNLRMTTKTNYELMYNAHVRKGFGERLIGDIKFSDVKKFYQQLVEDDKIKPNTVGTIHCCLHPTFQMAVRDEIIRSNPCNDAYHEMSAELGKNKGVRNALTINQQKAFMDFIDGHPVFDHWSPAFTVLLGTGCRCGEFIGLRWEDIDMENRMISINHALVRAKKSRFNKKERMTVSLPKTEAGIRTIPMLDQVYEAFDRVYKEQCETGFNETEIDGMSGFIFKNEQGNVLSEQNINAAIRRITEAYNMKEEVRAARERREPELLPHFSCHYLRHTFCTRFCENETNLKVIQSVMGHKNIKTTMEVYAECTDEKKKEAMQNLSAKWKDF</sequence>
<name>A0A5P6VNW9_PSEXY</name>
<dbReference type="InterPro" id="IPR013762">
    <property type="entry name" value="Integrase-like_cat_sf"/>
</dbReference>
<dbReference type="InterPro" id="IPR011010">
    <property type="entry name" value="DNA_brk_join_enz"/>
</dbReference>
<evidence type="ECO:0000256" key="3">
    <source>
        <dbReference type="ARBA" id="ARBA00022908"/>
    </source>
</evidence>
<keyword evidence="5" id="KW-0233">DNA recombination</keyword>
<dbReference type="Pfam" id="PF00589">
    <property type="entry name" value="Phage_integrase"/>
    <property type="match status" value="1"/>
</dbReference>
<dbReference type="InterPro" id="IPR010998">
    <property type="entry name" value="Integrase_recombinase_N"/>
</dbReference>
<dbReference type="CDD" id="cd01189">
    <property type="entry name" value="INT_ICEBs1_C_like"/>
    <property type="match status" value="1"/>
</dbReference>
<proteinExistence type="inferred from homology"/>
<dbReference type="Pfam" id="PF02920">
    <property type="entry name" value="Integrase_DNA"/>
    <property type="match status" value="1"/>
</dbReference>
<dbReference type="InterPro" id="IPR050808">
    <property type="entry name" value="Phage_Integrase"/>
</dbReference>
<dbReference type="Gene3D" id="1.10.443.10">
    <property type="entry name" value="Intergrase catalytic core"/>
    <property type="match status" value="1"/>
</dbReference>
<evidence type="ECO:0000313" key="8">
    <source>
        <dbReference type="Proteomes" id="UP000327030"/>
    </source>
</evidence>
<dbReference type="SUPFAM" id="SSF54171">
    <property type="entry name" value="DNA-binding domain"/>
    <property type="match status" value="1"/>
</dbReference>
<dbReference type="InterPro" id="IPR004191">
    <property type="entry name" value="Integrase_Tn916-type_DNA-bd_N"/>
</dbReference>
<gene>
    <name evidence="7" type="ORF">FXF36_04205</name>
</gene>
<dbReference type="Pfam" id="PF14659">
    <property type="entry name" value="Phage_int_SAM_3"/>
    <property type="match status" value="1"/>
</dbReference>
<comment type="similarity">
    <text evidence="2">Belongs to the 'phage' integrase family.</text>
</comment>
<evidence type="ECO:0000256" key="5">
    <source>
        <dbReference type="ARBA" id="ARBA00023172"/>
    </source>
</evidence>
<evidence type="ECO:0000313" key="7">
    <source>
        <dbReference type="EMBL" id="QFJ54130.1"/>
    </source>
</evidence>
<dbReference type="PROSITE" id="PS51898">
    <property type="entry name" value="TYR_RECOMBINASE"/>
    <property type="match status" value="1"/>
</dbReference>
<dbReference type="AlphaFoldDB" id="A0A5P6VNW9"/>
<comment type="function">
    <text evidence="1">Site-specific tyrosine recombinase, which acts by catalyzing the cutting and rejoining of the recombining DNA molecules.</text>
</comment>
<dbReference type="InterPro" id="IPR002104">
    <property type="entry name" value="Integrase_catalytic"/>
</dbReference>
<dbReference type="PANTHER" id="PTHR30629">
    <property type="entry name" value="PROPHAGE INTEGRASE"/>
    <property type="match status" value="1"/>
</dbReference>
<keyword evidence="4" id="KW-0238">DNA-binding</keyword>
<dbReference type="EMBL" id="CP043028">
    <property type="protein sequence ID" value="QFJ54130.1"/>
    <property type="molecule type" value="Genomic_DNA"/>
</dbReference>
<evidence type="ECO:0000256" key="2">
    <source>
        <dbReference type="ARBA" id="ARBA00008857"/>
    </source>
</evidence>
<dbReference type="KEGG" id="pxv:FXF36_04205"/>
<dbReference type="SUPFAM" id="SSF56349">
    <property type="entry name" value="DNA breaking-rejoining enzymes"/>
    <property type="match status" value="1"/>
</dbReference>
<reference evidence="8" key="1">
    <citation type="submission" date="2019-08" db="EMBL/GenBank/DDBJ databases">
        <title>Complete Genome Sequence of the Polysaccharide-Degrading Rumen Bacterium Pseudobutyrivibrio xylanivorans MA3014.</title>
        <authorList>
            <person name="Palevich N."/>
            <person name="Maclean P.H."/>
            <person name="Kelly W.J."/>
            <person name="Leahy S.C."/>
            <person name="Rakonjac J."/>
            <person name="Attwood G.T."/>
        </authorList>
    </citation>
    <scope>NUCLEOTIDE SEQUENCE [LARGE SCALE GENOMIC DNA]</scope>
    <source>
        <strain evidence="8">MA3014</strain>
    </source>
</reference>
<dbReference type="InterPro" id="IPR004107">
    <property type="entry name" value="Integrase_SAM-like_N"/>
</dbReference>
<dbReference type="GO" id="GO:0008907">
    <property type="term" value="F:integrase activity"/>
    <property type="evidence" value="ECO:0007669"/>
    <property type="project" value="InterPro"/>
</dbReference>